<dbReference type="Proteomes" id="UP000198742">
    <property type="component" value="Unassembled WGS sequence"/>
</dbReference>
<sequence>MSALPRALATVSLASALTVVGSGPAPASTHGPAPVRAAAQAVTSATSVALSTTRSAYGQTITATASVVTSTGRPEGAVYFSVDGVATRANLGARTTVTLALPDAPVGDHAVTASFVPNYPDDQRGSTSPVQPWTVERVRTRLFVTVQGRGLRIPTSVRVEAGGEYGSAPTGRVTLTLTRAGSGRTTTRARALPADGVVVARYGTLGKGRYRSVVTYAGDSQHLPERRVQWFQVRQR</sequence>
<dbReference type="STRING" id="402596.SAMN04489844_3037"/>
<evidence type="ECO:0000313" key="3">
    <source>
        <dbReference type="Proteomes" id="UP000198742"/>
    </source>
</evidence>
<dbReference type="RefSeq" id="WP_090969845.1">
    <property type="nucleotide sequence ID" value="NZ_FNRT01000002.1"/>
</dbReference>
<dbReference type="AlphaFoldDB" id="A0A1H4VJY9"/>
<evidence type="ECO:0000313" key="2">
    <source>
        <dbReference type="EMBL" id="SEC81170.1"/>
    </source>
</evidence>
<reference evidence="3" key="1">
    <citation type="submission" date="2016-10" db="EMBL/GenBank/DDBJ databases">
        <authorList>
            <person name="Varghese N."/>
            <person name="Submissions S."/>
        </authorList>
    </citation>
    <scope>NUCLEOTIDE SEQUENCE [LARGE SCALE GENOMIC DNA]</scope>
    <source>
        <strain evidence="3">DSM 22017</strain>
    </source>
</reference>
<accession>A0A1H4VJY9</accession>
<keyword evidence="3" id="KW-1185">Reference proteome</keyword>
<dbReference type="InterPro" id="IPR013783">
    <property type="entry name" value="Ig-like_fold"/>
</dbReference>
<evidence type="ECO:0000256" key="1">
    <source>
        <dbReference type="SAM" id="SignalP"/>
    </source>
</evidence>
<dbReference type="GO" id="GO:0005975">
    <property type="term" value="P:carbohydrate metabolic process"/>
    <property type="evidence" value="ECO:0007669"/>
    <property type="project" value="UniProtKB-ARBA"/>
</dbReference>
<dbReference type="OrthoDB" id="3785594at2"/>
<dbReference type="Gene3D" id="2.60.40.10">
    <property type="entry name" value="Immunoglobulins"/>
    <property type="match status" value="1"/>
</dbReference>
<proteinExistence type="predicted"/>
<dbReference type="EMBL" id="FNRT01000002">
    <property type="protein sequence ID" value="SEC81170.1"/>
    <property type="molecule type" value="Genomic_DNA"/>
</dbReference>
<organism evidence="2 3">
    <name type="scientific">Nocardioides exalbidus</name>
    <dbReference type="NCBI Taxonomy" id="402596"/>
    <lineage>
        <taxon>Bacteria</taxon>
        <taxon>Bacillati</taxon>
        <taxon>Actinomycetota</taxon>
        <taxon>Actinomycetes</taxon>
        <taxon>Propionibacteriales</taxon>
        <taxon>Nocardioidaceae</taxon>
        <taxon>Nocardioides</taxon>
    </lineage>
</organism>
<feature type="signal peptide" evidence="1">
    <location>
        <begin position="1"/>
        <end position="27"/>
    </location>
</feature>
<name>A0A1H4VJY9_9ACTN</name>
<feature type="chain" id="PRO_5011691135" evidence="1">
    <location>
        <begin position="28"/>
        <end position="236"/>
    </location>
</feature>
<protein>
    <submittedName>
        <fullName evidence="2">Ig-like domain (Group 3)</fullName>
    </submittedName>
</protein>
<gene>
    <name evidence="2" type="ORF">SAMN04489844_3037</name>
</gene>
<keyword evidence="1" id="KW-0732">Signal</keyword>